<proteinExistence type="predicted"/>
<dbReference type="Pfam" id="PF08560">
    <property type="entry name" value="DUF1757"/>
    <property type="match status" value="1"/>
</dbReference>
<feature type="transmembrane region" description="Helical" evidence="1">
    <location>
        <begin position="171"/>
        <end position="194"/>
    </location>
</feature>
<dbReference type="InterPro" id="IPR013869">
    <property type="entry name" value="DUF1757"/>
</dbReference>
<accession>A0A0L1JJP2</accession>
<evidence type="ECO:0000313" key="2">
    <source>
        <dbReference type="EMBL" id="KNG91643.1"/>
    </source>
</evidence>
<dbReference type="Proteomes" id="UP000037505">
    <property type="component" value="Unassembled WGS sequence"/>
</dbReference>
<reference evidence="2 3" key="1">
    <citation type="submission" date="2014-06" db="EMBL/GenBank/DDBJ databases">
        <title>The Genome of the Aflatoxigenic Filamentous Fungus Aspergillus nomius.</title>
        <authorList>
            <person name="Moore M.G."/>
            <person name="Shannon B.M."/>
            <person name="Brian M.M."/>
        </authorList>
    </citation>
    <scope>NUCLEOTIDE SEQUENCE [LARGE SCALE GENOMIC DNA]</scope>
    <source>
        <strain evidence="2 3">NRRL 13137</strain>
    </source>
</reference>
<gene>
    <name evidence="2" type="ORF">ANOM_000209</name>
</gene>
<keyword evidence="3" id="KW-1185">Reference proteome</keyword>
<dbReference type="OrthoDB" id="544298at2759"/>
<feature type="transmembrane region" description="Helical" evidence="1">
    <location>
        <begin position="80"/>
        <end position="99"/>
    </location>
</feature>
<dbReference type="PANTHER" id="PTHR38636:SF1">
    <property type="entry name" value="CHLORIDE CHANNEL PROTEIN CLC-D"/>
    <property type="match status" value="1"/>
</dbReference>
<feature type="transmembrane region" description="Helical" evidence="1">
    <location>
        <begin position="124"/>
        <end position="141"/>
    </location>
</feature>
<organism evidence="2 3">
    <name type="scientific">Aspergillus nomiae NRRL (strain ATCC 15546 / NRRL 13137 / CBS 260.88 / M93)</name>
    <dbReference type="NCBI Taxonomy" id="1509407"/>
    <lineage>
        <taxon>Eukaryota</taxon>
        <taxon>Fungi</taxon>
        <taxon>Dikarya</taxon>
        <taxon>Ascomycota</taxon>
        <taxon>Pezizomycotina</taxon>
        <taxon>Eurotiomycetes</taxon>
        <taxon>Eurotiomycetidae</taxon>
        <taxon>Eurotiales</taxon>
        <taxon>Aspergillaceae</taxon>
        <taxon>Aspergillus</taxon>
        <taxon>Aspergillus subgen. Circumdati</taxon>
    </lineage>
</organism>
<keyword evidence="1" id="KW-0472">Membrane</keyword>
<keyword evidence="1" id="KW-1133">Transmembrane helix</keyword>
<dbReference type="PANTHER" id="PTHR38636">
    <property type="entry name" value="PROTEIN CBG20488"/>
    <property type="match status" value="1"/>
</dbReference>
<protein>
    <submittedName>
        <fullName evidence="2">Uncharacterized protein</fullName>
    </submittedName>
</protein>
<comment type="caution">
    <text evidence="2">The sequence shown here is derived from an EMBL/GenBank/DDBJ whole genome shotgun (WGS) entry which is preliminary data.</text>
</comment>
<evidence type="ECO:0000256" key="1">
    <source>
        <dbReference type="SAM" id="Phobius"/>
    </source>
</evidence>
<dbReference type="RefSeq" id="XP_015412566.1">
    <property type="nucleotide sequence ID" value="XM_015545467.1"/>
</dbReference>
<sequence length="225" mass="24672">MLSTFWPHPEYAEDQPFPKLILIGHVLDRSFQAGALLGSTTGLARVWLLAYQPTLNNKFYTRFIVPPGSTPATLLMRSTGTGAVIGLGAMAAMLLYYLAKWEPIEWQDRSWRLLENRGQVEVDSWGFAGAVLGLTGLVVMARRNGRMFQLTGHEEVSPLVLLRALGWRNAFASAGMGSLSGVWGIWAGGMGLWVGSDDSAYAVTFFCLSVEVSCLTMKCKYISVV</sequence>
<name>A0A0L1JJP2_ASPN3</name>
<keyword evidence="1" id="KW-0812">Transmembrane</keyword>
<dbReference type="AlphaFoldDB" id="A0A0L1JJP2"/>
<dbReference type="GeneID" id="26802013"/>
<dbReference type="EMBL" id="JNOM01000001">
    <property type="protein sequence ID" value="KNG91643.1"/>
    <property type="molecule type" value="Genomic_DNA"/>
</dbReference>
<evidence type="ECO:0000313" key="3">
    <source>
        <dbReference type="Proteomes" id="UP000037505"/>
    </source>
</evidence>